<evidence type="ECO:0000256" key="4">
    <source>
        <dbReference type="ARBA" id="ARBA00022605"/>
    </source>
</evidence>
<dbReference type="AlphaFoldDB" id="A0A6J6YUV8"/>
<keyword evidence="4" id="KW-0028">Amino-acid biosynthesis</keyword>
<sequence>MGVTGARTGISAGAKDLVDRIKKVSDTPVAVGLGVSTREHAKEVASFADGVIVGSAFINALTNADSLDSGIKAVRTLVEQLALGVREGRG</sequence>
<name>A0A6J6YUV8_9ZZZZ</name>
<dbReference type="InterPro" id="IPR013785">
    <property type="entry name" value="Aldolase_TIM"/>
</dbReference>
<dbReference type="UniPathway" id="UPA00035">
    <property type="reaction ID" value="UER00044"/>
</dbReference>
<keyword evidence="7" id="KW-0456">Lyase</keyword>
<dbReference type="PANTHER" id="PTHR43406:SF1">
    <property type="entry name" value="TRYPTOPHAN SYNTHASE ALPHA CHAIN, CHLOROPLASTIC"/>
    <property type="match status" value="1"/>
</dbReference>
<evidence type="ECO:0000256" key="5">
    <source>
        <dbReference type="ARBA" id="ARBA00022822"/>
    </source>
</evidence>
<keyword evidence="5" id="KW-0822">Tryptophan biosynthesis</keyword>
<evidence type="ECO:0000256" key="7">
    <source>
        <dbReference type="ARBA" id="ARBA00023239"/>
    </source>
</evidence>
<reference evidence="9" key="1">
    <citation type="submission" date="2020-05" db="EMBL/GenBank/DDBJ databases">
        <authorList>
            <person name="Chiriac C."/>
            <person name="Salcher M."/>
            <person name="Ghai R."/>
            <person name="Kavagutti S V."/>
        </authorList>
    </citation>
    <scope>NUCLEOTIDE SEQUENCE</scope>
</reference>
<dbReference type="SUPFAM" id="SSF51366">
    <property type="entry name" value="Ribulose-phoshate binding barrel"/>
    <property type="match status" value="1"/>
</dbReference>
<comment type="pathway">
    <text evidence="1">Amino-acid biosynthesis; L-tryptophan biosynthesis; L-tryptophan from chorismate: step 5/5.</text>
</comment>
<accession>A0A6J6YUV8</accession>
<evidence type="ECO:0000256" key="8">
    <source>
        <dbReference type="ARBA" id="ARBA00049047"/>
    </source>
</evidence>
<protein>
    <recommendedName>
        <fullName evidence="3">tryptophan synthase</fullName>
        <ecNumber evidence="3">4.2.1.20</ecNumber>
    </recommendedName>
</protein>
<dbReference type="GO" id="GO:0005829">
    <property type="term" value="C:cytosol"/>
    <property type="evidence" value="ECO:0007669"/>
    <property type="project" value="TreeGrafter"/>
</dbReference>
<dbReference type="InterPro" id="IPR011060">
    <property type="entry name" value="RibuloseP-bd_barrel"/>
</dbReference>
<comment type="catalytic activity">
    <reaction evidence="8">
        <text>(1S,2R)-1-C-(indol-3-yl)glycerol 3-phosphate + L-serine = D-glyceraldehyde 3-phosphate + L-tryptophan + H2O</text>
        <dbReference type="Rhea" id="RHEA:10532"/>
        <dbReference type="ChEBI" id="CHEBI:15377"/>
        <dbReference type="ChEBI" id="CHEBI:33384"/>
        <dbReference type="ChEBI" id="CHEBI:57912"/>
        <dbReference type="ChEBI" id="CHEBI:58866"/>
        <dbReference type="ChEBI" id="CHEBI:59776"/>
        <dbReference type="EC" id="4.2.1.20"/>
    </reaction>
</comment>
<dbReference type="Pfam" id="PF00290">
    <property type="entry name" value="Trp_syntA"/>
    <property type="match status" value="1"/>
</dbReference>
<dbReference type="PANTHER" id="PTHR43406">
    <property type="entry name" value="TRYPTOPHAN SYNTHASE, ALPHA CHAIN"/>
    <property type="match status" value="1"/>
</dbReference>
<evidence type="ECO:0000256" key="6">
    <source>
        <dbReference type="ARBA" id="ARBA00023141"/>
    </source>
</evidence>
<evidence type="ECO:0000256" key="1">
    <source>
        <dbReference type="ARBA" id="ARBA00004733"/>
    </source>
</evidence>
<evidence type="ECO:0000256" key="3">
    <source>
        <dbReference type="ARBA" id="ARBA00012043"/>
    </source>
</evidence>
<comment type="subunit">
    <text evidence="2">Tetramer of two alpha and two beta chains.</text>
</comment>
<gene>
    <name evidence="9" type="ORF">UFOPK3124_00529</name>
</gene>
<dbReference type="InterPro" id="IPR002028">
    <property type="entry name" value="Trp_synthase_suA"/>
</dbReference>
<dbReference type="Gene3D" id="3.20.20.70">
    <property type="entry name" value="Aldolase class I"/>
    <property type="match status" value="1"/>
</dbReference>
<organism evidence="9">
    <name type="scientific">freshwater metagenome</name>
    <dbReference type="NCBI Taxonomy" id="449393"/>
    <lineage>
        <taxon>unclassified sequences</taxon>
        <taxon>metagenomes</taxon>
        <taxon>ecological metagenomes</taxon>
    </lineage>
</organism>
<dbReference type="EMBL" id="CAFAAY010000027">
    <property type="protein sequence ID" value="CAB4812989.1"/>
    <property type="molecule type" value="Genomic_DNA"/>
</dbReference>
<dbReference type="EC" id="4.2.1.20" evidence="3"/>
<evidence type="ECO:0000313" key="9">
    <source>
        <dbReference type="EMBL" id="CAB4812989.1"/>
    </source>
</evidence>
<keyword evidence="6" id="KW-0057">Aromatic amino acid biosynthesis</keyword>
<proteinExistence type="predicted"/>
<evidence type="ECO:0000256" key="2">
    <source>
        <dbReference type="ARBA" id="ARBA00011270"/>
    </source>
</evidence>
<dbReference type="GO" id="GO:0004834">
    <property type="term" value="F:tryptophan synthase activity"/>
    <property type="evidence" value="ECO:0007669"/>
    <property type="project" value="UniProtKB-EC"/>
</dbReference>